<feature type="region of interest" description="Disordered" evidence="1">
    <location>
        <begin position="51"/>
        <end position="101"/>
    </location>
</feature>
<evidence type="ECO:0000313" key="3">
    <source>
        <dbReference type="Proteomes" id="UP001056610"/>
    </source>
</evidence>
<evidence type="ECO:0000313" key="2">
    <source>
        <dbReference type="EMBL" id="UQX09943.1"/>
    </source>
</evidence>
<feature type="compositionally biased region" description="Polar residues" evidence="1">
    <location>
        <begin position="51"/>
        <end position="89"/>
    </location>
</feature>
<sequence length="101" mass="10495">MTLLEAEIACQTTTSGVEDIQLNSGIDKQLPVLAAAVLSWPVEIHVSPQHTVRRGTSTANPADSSTATAALPTSGSKLLTKVSGQSSTRPRAAGVGADRRW</sequence>
<name>A0ABY4QG54_9MYCO</name>
<organism evidence="2 3">
    <name type="scientific">Candidatus Mycobacterium methanotrophicum</name>
    <dbReference type="NCBI Taxonomy" id="2943498"/>
    <lineage>
        <taxon>Bacteria</taxon>
        <taxon>Bacillati</taxon>
        <taxon>Actinomycetota</taxon>
        <taxon>Actinomycetes</taxon>
        <taxon>Mycobacteriales</taxon>
        <taxon>Mycobacteriaceae</taxon>
        <taxon>Mycobacterium</taxon>
    </lineage>
</organism>
<dbReference type="Proteomes" id="UP001056610">
    <property type="component" value="Chromosome"/>
</dbReference>
<evidence type="ECO:0000256" key="1">
    <source>
        <dbReference type="SAM" id="MobiDB-lite"/>
    </source>
</evidence>
<proteinExistence type="predicted"/>
<dbReference type="RefSeq" id="WP_249762856.1">
    <property type="nucleotide sequence ID" value="NZ_CAJUXY010000047.1"/>
</dbReference>
<accession>A0ABY4QG54</accession>
<keyword evidence="3" id="KW-1185">Reference proteome</keyword>
<protein>
    <submittedName>
        <fullName evidence="2">Uncharacterized protein</fullName>
    </submittedName>
</protein>
<gene>
    <name evidence="2" type="ORF">M5I08_17090</name>
</gene>
<reference evidence="2" key="1">
    <citation type="submission" date="2022-05" db="EMBL/GenBank/DDBJ databases">
        <title>A methanotrophic Mycobacterium dominates a cave microbial ecosystem.</title>
        <authorList>
            <person name="Van Spanning R.J.M."/>
            <person name="Guan Q."/>
            <person name="Melkonian C."/>
            <person name="Gallant J."/>
            <person name="Polerecky L."/>
            <person name="Flot J.-F."/>
            <person name="Brandt B.W."/>
            <person name="Braster M."/>
            <person name="Iturbe Espinoza P."/>
            <person name="Aerts J."/>
            <person name="Meima-Franke M."/>
            <person name="Piersma S.R."/>
            <person name="Bunduc C."/>
            <person name="Ummels R."/>
            <person name="Pain A."/>
            <person name="Fleming E.J."/>
            <person name="van der Wel N."/>
            <person name="Gherman V.D."/>
            <person name="Sarbu S.M."/>
            <person name="Bodelier P.L.E."/>
            <person name="Bitter W."/>
        </authorList>
    </citation>
    <scope>NUCLEOTIDE SEQUENCE</scope>
    <source>
        <strain evidence="2">Sulfur Cave</strain>
    </source>
</reference>
<dbReference type="EMBL" id="CP097320">
    <property type="protein sequence ID" value="UQX09943.1"/>
    <property type="molecule type" value="Genomic_DNA"/>
</dbReference>